<reference evidence="2" key="1">
    <citation type="submission" date="2020-05" db="EMBL/GenBank/DDBJ databases">
        <title>WGS assembly of Panicum virgatum.</title>
        <authorList>
            <person name="Lovell J.T."/>
            <person name="Jenkins J."/>
            <person name="Shu S."/>
            <person name="Juenger T.E."/>
            <person name="Schmutz J."/>
        </authorList>
    </citation>
    <scope>NUCLEOTIDE SEQUENCE</scope>
    <source>
        <strain evidence="2">AP13</strain>
    </source>
</reference>
<evidence type="ECO:0000313" key="2">
    <source>
        <dbReference type="EMBL" id="KAG2559244.1"/>
    </source>
</evidence>
<dbReference type="InterPro" id="IPR002182">
    <property type="entry name" value="NB-ARC"/>
</dbReference>
<proteinExistence type="predicted"/>
<dbReference type="Pfam" id="PF00931">
    <property type="entry name" value="NB-ARC"/>
    <property type="match status" value="1"/>
</dbReference>
<protein>
    <recommendedName>
        <fullName evidence="1">NB-ARC domain-containing protein</fullName>
    </recommendedName>
</protein>
<feature type="domain" description="NB-ARC" evidence="1">
    <location>
        <begin position="35"/>
        <end position="158"/>
    </location>
</feature>
<name>A0A8T0PLZ9_PANVG</name>
<organism evidence="2 3">
    <name type="scientific">Panicum virgatum</name>
    <name type="common">Blackwell switchgrass</name>
    <dbReference type="NCBI Taxonomy" id="38727"/>
    <lineage>
        <taxon>Eukaryota</taxon>
        <taxon>Viridiplantae</taxon>
        <taxon>Streptophyta</taxon>
        <taxon>Embryophyta</taxon>
        <taxon>Tracheophyta</taxon>
        <taxon>Spermatophyta</taxon>
        <taxon>Magnoliopsida</taxon>
        <taxon>Liliopsida</taxon>
        <taxon>Poales</taxon>
        <taxon>Poaceae</taxon>
        <taxon>PACMAD clade</taxon>
        <taxon>Panicoideae</taxon>
        <taxon>Panicodae</taxon>
        <taxon>Paniceae</taxon>
        <taxon>Panicinae</taxon>
        <taxon>Panicum</taxon>
        <taxon>Panicum sect. Hiantes</taxon>
    </lineage>
</organism>
<sequence length="287" mass="33241">MKRAVVPVDNISDAVNLFIKYHFNTDSPTYERRQNILYFDGWDGIGASAVLTAISNLPRSKEFNFDRVITIHFSKSESRSLQRNIAEQLKLGTSVVNVFHKQDEDDDFEGIDKTSRQEIPEVSDHIFEVLAKERFLVIFRNGTDEEINWVNFGIPLFDWRENKALWTYRWPFIFTPILESNVRNVHMFLSAVRDDGKIPDSQLTTSVHDNSKELARFTKVDSLTPDIVTDCWFYLAWLSFNDVNFSGHDEEVHVPNFWVCDGIIKGDGAWEAGSRLFEAMRLEHLPS</sequence>
<dbReference type="EMBL" id="CM029052">
    <property type="protein sequence ID" value="KAG2559244.1"/>
    <property type="molecule type" value="Genomic_DNA"/>
</dbReference>
<dbReference type="Proteomes" id="UP000823388">
    <property type="component" value="Chromosome 8N"/>
</dbReference>
<evidence type="ECO:0000259" key="1">
    <source>
        <dbReference type="Pfam" id="PF00931"/>
    </source>
</evidence>
<keyword evidence="3" id="KW-1185">Reference proteome</keyword>
<dbReference type="AlphaFoldDB" id="A0A8T0PLZ9"/>
<gene>
    <name evidence="2" type="ORF">PVAP13_8NG080384</name>
</gene>
<dbReference type="GO" id="GO:0043531">
    <property type="term" value="F:ADP binding"/>
    <property type="evidence" value="ECO:0007669"/>
    <property type="project" value="InterPro"/>
</dbReference>
<accession>A0A8T0PLZ9</accession>
<comment type="caution">
    <text evidence="2">The sequence shown here is derived from an EMBL/GenBank/DDBJ whole genome shotgun (WGS) entry which is preliminary data.</text>
</comment>
<evidence type="ECO:0000313" key="3">
    <source>
        <dbReference type="Proteomes" id="UP000823388"/>
    </source>
</evidence>